<dbReference type="EC" id="2.7.10.2" evidence="4"/>
<dbReference type="NCBIfam" id="TIGR01007">
    <property type="entry name" value="eps_fam"/>
    <property type="match status" value="1"/>
</dbReference>
<dbReference type="Pfam" id="PF02706">
    <property type="entry name" value="Wzz"/>
    <property type="match status" value="1"/>
</dbReference>
<evidence type="ECO:0000259" key="19">
    <source>
        <dbReference type="Pfam" id="PF13614"/>
    </source>
</evidence>
<evidence type="ECO:0000256" key="1">
    <source>
        <dbReference type="ARBA" id="ARBA00004429"/>
    </source>
</evidence>
<evidence type="ECO:0000313" key="21">
    <source>
        <dbReference type="EMBL" id="MFC4656775.1"/>
    </source>
</evidence>
<proteinExistence type="inferred from homology"/>
<feature type="transmembrane region" description="Helical" evidence="17">
    <location>
        <begin position="442"/>
        <end position="462"/>
    </location>
</feature>
<feature type="coiled-coil region" evidence="16">
    <location>
        <begin position="350"/>
        <end position="384"/>
    </location>
</feature>
<keyword evidence="16" id="KW-0175">Coiled coil</keyword>
<evidence type="ECO:0000256" key="8">
    <source>
        <dbReference type="ARBA" id="ARBA00022692"/>
    </source>
</evidence>
<evidence type="ECO:0000256" key="9">
    <source>
        <dbReference type="ARBA" id="ARBA00022741"/>
    </source>
</evidence>
<keyword evidence="7" id="KW-0808">Transferase</keyword>
<evidence type="ECO:0000313" key="22">
    <source>
        <dbReference type="Proteomes" id="UP001595962"/>
    </source>
</evidence>
<dbReference type="InterPro" id="IPR027417">
    <property type="entry name" value="P-loop_NTPase"/>
</dbReference>
<feature type="domain" description="Tyrosine-protein kinase G-rich" evidence="20">
    <location>
        <begin position="390"/>
        <end position="461"/>
    </location>
</feature>
<keyword evidence="6" id="KW-0997">Cell inner membrane</keyword>
<protein>
    <recommendedName>
        <fullName evidence="4">non-specific protein-tyrosine kinase</fullName>
        <ecNumber evidence="4">2.7.10.2</ecNumber>
    </recommendedName>
</protein>
<evidence type="ECO:0000256" key="17">
    <source>
        <dbReference type="SAM" id="Phobius"/>
    </source>
</evidence>
<evidence type="ECO:0000256" key="14">
    <source>
        <dbReference type="ARBA" id="ARBA00023137"/>
    </source>
</evidence>
<evidence type="ECO:0000259" key="18">
    <source>
        <dbReference type="Pfam" id="PF02706"/>
    </source>
</evidence>
<keyword evidence="13 17" id="KW-0472">Membrane</keyword>
<evidence type="ECO:0000256" key="11">
    <source>
        <dbReference type="ARBA" id="ARBA00022840"/>
    </source>
</evidence>
<dbReference type="Gene3D" id="3.40.50.300">
    <property type="entry name" value="P-loop containing nucleotide triphosphate hydrolases"/>
    <property type="match status" value="1"/>
</dbReference>
<dbReference type="Pfam" id="PF13614">
    <property type="entry name" value="AAA_31"/>
    <property type="match status" value="1"/>
</dbReference>
<accession>A0ABV9JR76</accession>
<evidence type="ECO:0000256" key="10">
    <source>
        <dbReference type="ARBA" id="ARBA00022777"/>
    </source>
</evidence>
<name>A0ABV9JR76_9GAMM</name>
<evidence type="ECO:0000256" key="13">
    <source>
        <dbReference type="ARBA" id="ARBA00023136"/>
    </source>
</evidence>
<keyword evidence="14" id="KW-0829">Tyrosine-protein kinase</keyword>
<comment type="subcellular location">
    <subcellularLocation>
        <location evidence="1">Cell inner membrane</location>
        <topology evidence="1">Multi-pass membrane protein</topology>
    </subcellularLocation>
</comment>
<comment type="similarity">
    <text evidence="2">Belongs to the CpsD/CapB family.</text>
</comment>
<keyword evidence="22" id="KW-1185">Reference proteome</keyword>
<comment type="catalytic activity">
    <reaction evidence="15">
        <text>L-tyrosyl-[protein] + ATP = O-phospho-L-tyrosyl-[protein] + ADP + H(+)</text>
        <dbReference type="Rhea" id="RHEA:10596"/>
        <dbReference type="Rhea" id="RHEA-COMP:10136"/>
        <dbReference type="Rhea" id="RHEA-COMP:20101"/>
        <dbReference type="ChEBI" id="CHEBI:15378"/>
        <dbReference type="ChEBI" id="CHEBI:30616"/>
        <dbReference type="ChEBI" id="CHEBI:46858"/>
        <dbReference type="ChEBI" id="CHEBI:61978"/>
        <dbReference type="ChEBI" id="CHEBI:456216"/>
        <dbReference type="EC" id="2.7.10.2"/>
    </reaction>
</comment>
<evidence type="ECO:0000256" key="2">
    <source>
        <dbReference type="ARBA" id="ARBA00007316"/>
    </source>
</evidence>
<evidence type="ECO:0000259" key="20">
    <source>
        <dbReference type="Pfam" id="PF13807"/>
    </source>
</evidence>
<dbReference type="PANTHER" id="PTHR32309">
    <property type="entry name" value="TYROSINE-PROTEIN KINASE"/>
    <property type="match status" value="1"/>
</dbReference>
<keyword evidence="11" id="KW-0067">ATP-binding</keyword>
<dbReference type="Proteomes" id="UP001595962">
    <property type="component" value="Unassembled WGS sequence"/>
</dbReference>
<keyword evidence="8 17" id="KW-0812">Transmembrane</keyword>
<evidence type="ECO:0000256" key="16">
    <source>
        <dbReference type="SAM" id="Coils"/>
    </source>
</evidence>
<gene>
    <name evidence="21" type="ORF">ACFO3I_17275</name>
</gene>
<dbReference type="PANTHER" id="PTHR32309:SF13">
    <property type="entry name" value="FERRIC ENTEROBACTIN TRANSPORT PROTEIN FEPE"/>
    <property type="match status" value="1"/>
</dbReference>
<feature type="domain" description="Polysaccharide chain length determinant N-terminal" evidence="18">
    <location>
        <begin position="16"/>
        <end position="106"/>
    </location>
</feature>
<feature type="domain" description="AAA" evidence="19">
    <location>
        <begin position="544"/>
        <end position="695"/>
    </location>
</feature>
<evidence type="ECO:0000256" key="5">
    <source>
        <dbReference type="ARBA" id="ARBA00022475"/>
    </source>
</evidence>
<evidence type="ECO:0000256" key="7">
    <source>
        <dbReference type="ARBA" id="ARBA00022679"/>
    </source>
</evidence>
<keyword evidence="10" id="KW-0418">Kinase</keyword>
<evidence type="ECO:0000256" key="4">
    <source>
        <dbReference type="ARBA" id="ARBA00011903"/>
    </source>
</evidence>
<sequence length="729" mass="81108">MAVMDTAAVPQQQDVIDLRKYISIINIHKWRILSLAVLVTVLTVLVVLNIQSKYASTATLLIESQQAKAVSIEEVYGINSSQQEYYLTQFEILKSRSIAEKVVDKLNLKDHPDFEVKPGLVTRLRDLVPFIPDPSAALTPEQIAYKERESLVNEFLERLSISPIRKTQLVQISFTTYSADLAAQVANAVGDEYINSQLEAKLGITQQAANWLGGRLGELRQQLDDSEARLQQYREKEGLIDVAGVRGLGAKELERMSDELTEARSRKAQVDGFIRVIRQYGINNMEQLESLPEITAHKGVQDIKTLQATTEQKVSELSKIYGPRHPKLMAAKSELTAVTDNLRGQIKKLVSGIENEARSVQENVTSLEAELAKAKVQYQDTSIKETTYQRLEREVATNRQLFETFLARQKETEVTSDFNSAIARFTDHAVPGTEPVAPKRKLIVVLAFVATIGLGIMLAFVLDALNDTIKSPNEVENLLGQRTLGFMPDLPHKKHEDLPLYSFFDDDHKQYAEAVRSIRTSLTLLALDKQLKLIELTSSVPSEGKSTSAVNLAFAFGQMEKVLIIDADMRRPTLAKRFGLPAYQPGLANLIAGREQLDDCIVVDEKSGVSLLPAGNVPPNPLELLSSPRFTELLQQLAQRFDRVIIDTPPVQAVSDALVIAKAADAVLYVVAADQTRGGAVKSGIHKLLQTENNLYGVILNKVNMKKVAQSYGDYSHYGYYHYYSSEQS</sequence>
<dbReference type="SUPFAM" id="SSF52540">
    <property type="entry name" value="P-loop containing nucleoside triphosphate hydrolases"/>
    <property type="match status" value="1"/>
</dbReference>
<evidence type="ECO:0000256" key="15">
    <source>
        <dbReference type="ARBA" id="ARBA00051245"/>
    </source>
</evidence>
<evidence type="ECO:0000256" key="12">
    <source>
        <dbReference type="ARBA" id="ARBA00022989"/>
    </source>
</evidence>
<keyword evidence="12 17" id="KW-1133">Transmembrane helix</keyword>
<dbReference type="InterPro" id="IPR025669">
    <property type="entry name" value="AAA_dom"/>
</dbReference>
<evidence type="ECO:0000256" key="3">
    <source>
        <dbReference type="ARBA" id="ARBA00008883"/>
    </source>
</evidence>
<dbReference type="InterPro" id="IPR003856">
    <property type="entry name" value="LPS_length_determ_N"/>
</dbReference>
<dbReference type="EMBL" id="JBHSGB010000017">
    <property type="protein sequence ID" value="MFC4656775.1"/>
    <property type="molecule type" value="Genomic_DNA"/>
</dbReference>
<reference evidence="22" key="1">
    <citation type="journal article" date="2019" name="Int. J. Syst. Evol. Microbiol.">
        <title>The Global Catalogue of Microorganisms (GCM) 10K type strain sequencing project: providing services to taxonomists for standard genome sequencing and annotation.</title>
        <authorList>
            <consortium name="The Broad Institute Genomics Platform"/>
            <consortium name="The Broad Institute Genome Sequencing Center for Infectious Disease"/>
            <person name="Wu L."/>
            <person name="Ma J."/>
        </authorList>
    </citation>
    <scope>NUCLEOTIDE SEQUENCE [LARGE SCALE GENOMIC DNA]</scope>
    <source>
        <strain evidence="22">DT28</strain>
    </source>
</reference>
<evidence type="ECO:0000256" key="6">
    <source>
        <dbReference type="ARBA" id="ARBA00022519"/>
    </source>
</evidence>
<dbReference type="InterPro" id="IPR005702">
    <property type="entry name" value="Wzc-like_C"/>
</dbReference>
<comment type="similarity">
    <text evidence="3">Belongs to the etk/wzc family.</text>
</comment>
<comment type="caution">
    <text evidence="21">The sequence shown here is derived from an EMBL/GenBank/DDBJ whole genome shotgun (WGS) entry which is preliminary data.</text>
</comment>
<feature type="transmembrane region" description="Helical" evidence="17">
    <location>
        <begin position="30"/>
        <end position="50"/>
    </location>
</feature>
<keyword evidence="9" id="KW-0547">Nucleotide-binding</keyword>
<keyword evidence="5" id="KW-1003">Cell membrane</keyword>
<dbReference type="InterPro" id="IPR032807">
    <property type="entry name" value="GNVR"/>
</dbReference>
<dbReference type="Pfam" id="PF13807">
    <property type="entry name" value="GNVR"/>
    <property type="match status" value="1"/>
</dbReference>
<dbReference type="RefSeq" id="WP_377336159.1">
    <property type="nucleotide sequence ID" value="NZ_JBHSGB010000017.1"/>
</dbReference>
<organism evidence="21 22">
    <name type="scientific">Rheinheimera marina</name>
    <dbReference type="NCBI Taxonomy" id="1774958"/>
    <lineage>
        <taxon>Bacteria</taxon>
        <taxon>Pseudomonadati</taxon>
        <taxon>Pseudomonadota</taxon>
        <taxon>Gammaproteobacteria</taxon>
        <taxon>Chromatiales</taxon>
        <taxon>Chromatiaceae</taxon>
        <taxon>Rheinheimera</taxon>
    </lineage>
</organism>
<dbReference type="InterPro" id="IPR050445">
    <property type="entry name" value="Bact_polysacc_biosynth/exp"/>
</dbReference>
<dbReference type="CDD" id="cd05387">
    <property type="entry name" value="BY-kinase"/>
    <property type="match status" value="1"/>
</dbReference>